<dbReference type="InterPro" id="IPR029068">
    <property type="entry name" value="Glyas_Bleomycin-R_OHBP_Dase"/>
</dbReference>
<evidence type="ECO:0000259" key="1">
    <source>
        <dbReference type="PROSITE" id="PS51819"/>
    </source>
</evidence>
<gene>
    <name evidence="2" type="ORF">ACFQHR_08450</name>
</gene>
<sequence>MKFRQIKETCLYVQDLTRTTQFYNQVLGLPIIAEAAGRHVFFRTGSSVLLCFIAEVTKEINDLPPHFGYGQLHVAFECEPEEYLSWKEKLQQAAIAIEHEQEWPHNRKSCYFRDPDQHLLEIVMPGMWGNDQ</sequence>
<accession>A0ABW2DM68</accession>
<dbReference type="SUPFAM" id="SSF54593">
    <property type="entry name" value="Glyoxalase/Bleomycin resistance protein/Dihydroxybiphenyl dioxygenase"/>
    <property type="match status" value="1"/>
</dbReference>
<evidence type="ECO:0000313" key="3">
    <source>
        <dbReference type="Proteomes" id="UP001596405"/>
    </source>
</evidence>
<dbReference type="PANTHER" id="PTHR21366">
    <property type="entry name" value="GLYOXALASE FAMILY PROTEIN"/>
    <property type="match status" value="1"/>
</dbReference>
<organism evidence="2 3">
    <name type="scientific">Rufibacter roseus</name>
    <dbReference type="NCBI Taxonomy" id="1567108"/>
    <lineage>
        <taxon>Bacteria</taxon>
        <taxon>Pseudomonadati</taxon>
        <taxon>Bacteroidota</taxon>
        <taxon>Cytophagia</taxon>
        <taxon>Cytophagales</taxon>
        <taxon>Hymenobacteraceae</taxon>
        <taxon>Rufibacter</taxon>
    </lineage>
</organism>
<dbReference type="RefSeq" id="WP_066618862.1">
    <property type="nucleotide sequence ID" value="NZ_JBHSYQ010000003.1"/>
</dbReference>
<keyword evidence="3" id="KW-1185">Reference proteome</keyword>
<evidence type="ECO:0000313" key="2">
    <source>
        <dbReference type="EMBL" id="MFC6997653.1"/>
    </source>
</evidence>
<dbReference type="PANTHER" id="PTHR21366:SF22">
    <property type="entry name" value="VOC DOMAIN-CONTAINING PROTEIN"/>
    <property type="match status" value="1"/>
</dbReference>
<proteinExistence type="predicted"/>
<dbReference type="Gene3D" id="3.10.180.10">
    <property type="entry name" value="2,3-Dihydroxybiphenyl 1,2-Dioxygenase, domain 1"/>
    <property type="match status" value="1"/>
</dbReference>
<dbReference type="EMBL" id="JBHSYQ010000003">
    <property type="protein sequence ID" value="MFC6997653.1"/>
    <property type="molecule type" value="Genomic_DNA"/>
</dbReference>
<feature type="domain" description="VOC" evidence="1">
    <location>
        <begin position="5"/>
        <end position="125"/>
    </location>
</feature>
<reference evidence="3" key="1">
    <citation type="journal article" date="2019" name="Int. J. Syst. Evol. Microbiol.">
        <title>The Global Catalogue of Microorganisms (GCM) 10K type strain sequencing project: providing services to taxonomists for standard genome sequencing and annotation.</title>
        <authorList>
            <consortium name="The Broad Institute Genomics Platform"/>
            <consortium name="The Broad Institute Genome Sequencing Center for Infectious Disease"/>
            <person name="Wu L."/>
            <person name="Ma J."/>
        </authorList>
    </citation>
    <scope>NUCLEOTIDE SEQUENCE [LARGE SCALE GENOMIC DNA]</scope>
    <source>
        <strain evidence="3">CGMCC 4.7393</strain>
    </source>
</reference>
<dbReference type="Pfam" id="PF12681">
    <property type="entry name" value="Glyoxalase_2"/>
    <property type="match status" value="1"/>
</dbReference>
<protein>
    <submittedName>
        <fullName evidence="2">VOC family protein</fullName>
    </submittedName>
</protein>
<dbReference type="InterPro" id="IPR025870">
    <property type="entry name" value="Glyoxalase-like_dom"/>
</dbReference>
<dbReference type="PROSITE" id="PS51819">
    <property type="entry name" value="VOC"/>
    <property type="match status" value="1"/>
</dbReference>
<name>A0ABW2DM68_9BACT</name>
<comment type="caution">
    <text evidence="2">The sequence shown here is derived from an EMBL/GenBank/DDBJ whole genome shotgun (WGS) entry which is preliminary data.</text>
</comment>
<dbReference type="Proteomes" id="UP001596405">
    <property type="component" value="Unassembled WGS sequence"/>
</dbReference>
<dbReference type="InterPro" id="IPR050383">
    <property type="entry name" value="GlyoxalaseI/FosfomycinResist"/>
</dbReference>
<dbReference type="InterPro" id="IPR037523">
    <property type="entry name" value="VOC_core"/>
</dbReference>